<evidence type="ECO:0000313" key="2">
    <source>
        <dbReference type="Proteomes" id="UP000069771"/>
    </source>
</evidence>
<dbReference type="Proteomes" id="UP000069771">
    <property type="component" value="Chromosome"/>
</dbReference>
<reference evidence="1 2" key="1">
    <citation type="journal article" date="2016" name="Gut Pathog.">
        <title>Whole genome sequencing of "Faecalibaculum rodentium" ALO17, isolated from C57BL/6J laboratory mouse feces.</title>
        <authorList>
            <person name="Lim S."/>
            <person name="Chang D.H."/>
            <person name="Ahn S."/>
            <person name="Kim B.C."/>
        </authorList>
    </citation>
    <scope>NUCLEOTIDE SEQUENCE [LARGE SCALE GENOMIC DNA]</scope>
    <source>
        <strain evidence="1 2">Alo17</strain>
    </source>
</reference>
<sequence length="307" mass="35088">MIDELNIYDSSFKKVIQIADLAAFLIKQLHPDFHALDVEDIVDSFHRDSRRVITLRNTEFSFGGHILHADSLGSANLVGLDSIPVSRFLIHYEMQLEKHPGYSMTARQNVYAHGILDTFKPVKRYEERPQLLSIWFFPRMGKVIDQPPRVIPGSAGDGILQAFFENPGEWYTEKNREYMKQLVNQPVATILGVEFGIPPENATDLQKVLYNVFLLPHEERDYAYLESQGIHLNKKEREDIKIMQKENNIFYADGKDAGRAEGMIEGRAEGMMEGRAEGKQEVLNLLKSIDRSAYEKLASQLQSQSSK</sequence>
<evidence type="ECO:0008006" key="3">
    <source>
        <dbReference type="Google" id="ProtNLM"/>
    </source>
</evidence>
<organism evidence="1 2">
    <name type="scientific">Faecalibaculum rodentium</name>
    <dbReference type="NCBI Taxonomy" id="1702221"/>
    <lineage>
        <taxon>Bacteria</taxon>
        <taxon>Bacillati</taxon>
        <taxon>Bacillota</taxon>
        <taxon>Erysipelotrichia</taxon>
        <taxon>Erysipelotrichales</taxon>
        <taxon>Erysipelotrichaceae</taxon>
        <taxon>Faecalibaculum</taxon>
    </lineage>
</organism>
<gene>
    <name evidence="1" type="ORF">AALO17_24770</name>
</gene>
<dbReference type="KEGG" id="fro:AALO17_24770"/>
<dbReference type="EMBL" id="CP011391">
    <property type="protein sequence ID" value="AMK55611.1"/>
    <property type="molecule type" value="Genomic_DNA"/>
</dbReference>
<name>A0A140DY84_9FIRM</name>
<dbReference type="AlphaFoldDB" id="A0A140DY84"/>
<dbReference type="RefSeq" id="WP_067559470.1">
    <property type="nucleotide sequence ID" value="NZ_CAJTBG010000031.1"/>
</dbReference>
<protein>
    <recommendedName>
        <fullName evidence="3">Rpn family recombination-promoting nuclease/putative transposase</fullName>
    </recommendedName>
</protein>
<evidence type="ECO:0000313" key="1">
    <source>
        <dbReference type="EMBL" id="AMK55611.1"/>
    </source>
</evidence>
<keyword evidence="2" id="KW-1185">Reference proteome</keyword>
<accession>A0A140DY84</accession>
<proteinExistence type="predicted"/>
<dbReference type="GeneID" id="78478994"/>